<evidence type="ECO:0000313" key="1">
    <source>
        <dbReference type="EMBL" id="JAH04900.1"/>
    </source>
</evidence>
<sequence length="73" mass="8621">MFIIRAICGATNLKVPAYMERQSHSCQSFPKYTKSTIRPFKIKETHLKLRTQTNMYCPLEYMIENITMLLFTV</sequence>
<organism evidence="1">
    <name type="scientific">Anguilla anguilla</name>
    <name type="common">European freshwater eel</name>
    <name type="synonym">Muraena anguilla</name>
    <dbReference type="NCBI Taxonomy" id="7936"/>
    <lineage>
        <taxon>Eukaryota</taxon>
        <taxon>Metazoa</taxon>
        <taxon>Chordata</taxon>
        <taxon>Craniata</taxon>
        <taxon>Vertebrata</taxon>
        <taxon>Euteleostomi</taxon>
        <taxon>Actinopterygii</taxon>
        <taxon>Neopterygii</taxon>
        <taxon>Teleostei</taxon>
        <taxon>Anguilliformes</taxon>
        <taxon>Anguillidae</taxon>
        <taxon>Anguilla</taxon>
    </lineage>
</organism>
<protein>
    <submittedName>
        <fullName evidence="1">Uncharacterized protein</fullName>
    </submittedName>
</protein>
<proteinExistence type="predicted"/>
<dbReference type="AlphaFoldDB" id="A0A0E9PLE6"/>
<dbReference type="EMBL" id="GBXM01103677">
    <property type="protein sequence ID" value="JAH04900.1"/>
    <property type="molecule type" value="Transcribed_RNA"/>
</dbReference>
<reference evidence="1" key="1">
    <citation type="submission" date="2014-11" db="EMBL/GenBank/DDBJ databases">
        <authorList>
            <person name="Amaro Gonzalez C."/>
        </authorList>
    </citation>
    <scope>NUCLEOTIDE SEQUENCE</scope>
</reference>
<reference evidence="1" key="2">
    <citation type="journal article" date="2015" name="Fish Shellfish Immunol.">
        <title>Early steps in the European eel (Anguilla anguilla)-Vibrio vulnificus interaction in the gills: Role of the RtxA13 toxin.</title>
        <authorList>
            <person name="Callol A."/>
            <person name="Pajuelo D."/>
            <person name="Ebbesson L."/>
            <person name="Teles M."/>
            <person name="MacKenzie S."/>
            <person name="Amaro C."/>
        </authorList>
    </citation>
    <scope>NUCLEOTIDE SEQUENCE</scope>
</reference>
<accession>A0A0E9PLE6</accession>
<name>A0A0E9PLE6_ANGAN</name>